<organism evidence="3 4">
    <name type="scientific">Segatella maculosa OT 289</name>
    <dbReference type="NCBI Taxonomy" id="999422"/>
    <lineage>
        <taxon>Bacteria</taxon>
        <taxon>Pseudomonadati</taxon>
        <taxon>Bacteroidota</taxon>
        <taxon>Bacteroidia</taxon>
        <taxon>Bacteroidales</taxon>
        <taxon>Prevotellaceae</taxon>
        <taxon>Segatella</taxon>
    </lineage>
</organism>
<name>H1HQT0_9BACT</name>
<keyword evidence="4" id="KW-1185">Reference proteome</keyword>
<dbReference type="Pfam" id="PF13568">
    <property type="entry name" value="OMP_b-brl_2"/>
    <property type="match status" value="1"/>
</dbReference>
<dbReference type="OrthoDB" id="1150526at2"/>
<feature type="domain" description="Outer membrane protein beta-barrel" evidence="2">
    <location>
        <begin position="221"/>
        <end position="356"/>
    </location>
</feature>
<reference evidence="3 4" key="1">
    <citation type="submission" date="2011-12" db="EMBL/GenBank/DDBJ databases">
        <title>The Genome Sequence of Prevotella maculosa OT 289.</title>
        <authorList>
            <consortium name="The Broad Institute Genome Sequencing Platform"/>
            <person name="Earl A."/>
            <person name="Ward D."/>
            <person name="Feldgarden M."/>
            <person name="Gevers D."/>
            <person name="Izard J."/>
            <person name="Blanton J.M."/>
            <person name="Mathney J."/>
            <person name="Tanner A.C."/>
            <person name="Dewhirst F.E."/>
            <person name="Young S.K."/>
            <person name="Zeng Q."/>
            <person name="Gargeya S."/>
            <person name="Fitzgerald M."/>
            <person name="Haas B."/>
            <person name="Abouelleil A."/>
            <person name="Alvarado L."/>
            <person name="Arachchi H.M."/>
            <person name="Berlin A."/>
            <person name="Chapman S.B."/>
            <person name="Gearin G."/>
            <person name="Goldberg J."/>
            <person name="Griggs A."/>
            <person name="Gujja S."/>
            <person name="Hansen M."/>
            <person name="Heiman D."/>
            <person name="Howarth C."/>
            <person name="Larimer J."/>
            <person name="Lui A."/>
            <person name="MacDonald P.J.P."/>
            <person name="McCowen C."/>
            <person name="Montmayeur A."/>
            <person name="Murphy C."/>
            <person name="Neiman D."/>
            <person name="Pearson M."/>
            <person name="Priest M."/>
            <person name="Roberts A."/>
            <person name="Saif S."/>
            <person name="Shea T."/>
            <person name="Sisk P."/>
            <person name="Stolte C."/>
            <person name="Sykes S."/>
            <person name="Wortman J."/>
            <person name="Nusbaum C."/>
            <person name="Birren B."/>
        </authorList>
    </citation>
    <scope>NUCLEOTIDE SEQUENCE [LARGE SCALE GENOMIC DNA]</scope>
    <source>
        <strain evidence="3 4">OT 289</strain>
    </source>
</reference>
<dbReference type="EMBL" id="AGEK01000049">
    <property type="protein sequence ID" value="EHO65953.1"/>
    <property type="molecule type" value="Genomic_DNA"/>
</dbReference>
<keyword evidence="1" id="KW-0472">Membrane</keyword>
<evidence type="ECO:0000313" key="3">
    <source>
        <dbReference type="EMBL" id="EHO65953.1"/>
    </source>
</evidence>
<dbReference type="PATRIC" id="fig|999422.3.peg.2644"/>
<dbReference type="AlphaFoldDB" id="H1HQT0"/>
<accession>H1HQT0</accession>
<dbReference type="RefSeq" id="WP_008566665.1">
    <property type="nucleotide sequence ID" value="NZ_JH594515.1"/>
</dbReference>
<dbReference type="InterPro" id="IPR011250">
    <property type="entry name" value="OMP/PagP_B-barrel"/>
</dbReference>
<dbReference type="InterPro" id="IPR025665">
    <property type="entry name" value="Beta-barrel_OMP_2"/>
</dbReference>
<dbReference type="Gene3D" id="2.40.160.20">
    <property type="match status" value="1"/>
</dbReference>
<keyword evidence="1" id="KW-0812">Transmembrane</keyword>
<evidence type="ECO:0000256" key="1">
    <source>
        <dbReference type="SAM" id="Phobius"/>
    </source>
</evidence>
<comment type="caution">
    <text evidence="3">The sequence shown here is derived from an EMBL/GenBank/DDBJ whole genome shotgun (WGS) entry which is preliminary data.</text>
</comment>
<evidence type="ECO:0000313" key="4">
    <source>
        <dbReference type="Proteomes" id="UP000003167"/>
    </source>
</evidence>
<proteinExistence type="predicted"/>
<gene>
    <name evidence="3" type="ORF">HMPREF9944_02524</name>
</gene>
<evidence type="ECO:0000259" key="2">
    <source>
        <dbReference type="Pfam" id="PF13568"/>
    </source>
</evidence>
<dbReference type="SUPFAM" id="SSF56925">
    <property type="entry name" value="OMPA-like"/>
    <property type="match status" value="1"/>
</dbReference>
<protein>
    <recommendedName>
        <fullName evidence="2">Outer membrane protein beta-barrel domain-containing protein</fullName>
    </recommendedName>
</protein>
<keyword evidence="1" id="KW-1133">Transmembrane helix</keyword>
<dbReference type="Proteomes" id="UP000003167">
    <property type="component" value="Unassembled WGS sequence"/>
</dbReference>
<dbReference type="HOGENOM" id="CLU_050662_1_0_10"/>
<dbReference type="STRING" id="999422.HMPREF9944_02524"/>
<sequence>MKEKWLNDLQARIQSEYKVNPPEGLLDDIKAEMQRRGLAPEHAAEPKGKALRLWIYRAVSAAAVVVIGLYLFNMPTERSPLPKPSLTAMLAPRSNTVPNLPIETIHTAHPSHVARMHSSLRENAPAANDLIPTDSEALSRPSQAVTDTSQAVKYKTWEYRQPDYTLHTQPATYLARFSVGPSYSGTGGASAHSQSSLLATADPYGDYSPEFAGNTKQRNVNETEKVKQCAKHRPVVRFGLAVRYNISERWALQSGITYSRLSSDFSYKVADEHFDVEQTLHYVGLPVNVSYSLVRTKRFNIYAMAGGEIEKLVRGWSAHKGRLKSLANQSPSSVTEHRPVFSANAAIGGEYLFTDKVSTYVEPGLSYHFNNGSNVENVYKDKPANFNLNVGIRVALNN</sequence>
<feature type="transmembrane region" description="Helical" evidence="1">
    <location>
        <begin position="54"/>
        <end position="72"/>
    </location>
</feature>